<keyword evidence="2 6" id="KW-0812">Transmembrane</keyword>
<dbReference type="Pfam" id="PF13520">
    <property type="entry name" value="AA_permease_2"/>
    <property type="match status" value="1"/>
</dbReference>
<feature type="transmembrane region" description="Helical" evidence="6">
    <location>
        <begin position="190"/>
        <end position="207"/>
    </location>
</feature>
<proteinExistence type="predicted"/>
<feature type="transmembrane region" description="Helical" evidence="6">
    <location>
        <begin position="227"/>
        <end position="247"/>
    </location>
</feature>
<evidence type="ECO:0000256" key="2">
    <source>
        <dbReference type="ARBA" id="ARBA00022692"/>
    </source>
</evidence>
<reference evidence="8 9" key="1">
    <citation type="journal article" date="2024" name="Insects">
        <title>An Improved Chromosome-Level Genome Assembly of the Firefly Pyrocoelia pectoralis.</title>
        <authorList>
            <person name="Fu X."/>
            <person name="Meyer-Rochow V.B."/>
            <person name="Ballantyne L."/>
            <person name="Zhu X."/>
        </authorList>
    </citation>
    <scope>NUCLEOTIDE SEQUENCE [LARGE SCALE GENOMIC DNA]</scope>
    <source>
        <strain evidence="8">XCY_ONT2</strain>
    </source>
</reference>
<dbReference type="Proteomes" id="UP001329430">
    <property type="component" value="Chromosome 4"/>
</dbReference>
<evidence type="ECO:0000256" key="4">
    <source>
        <dbReference type="ARBA" id="ARBA00023136"/>
    </source>
</evidence>
<evidence type="ECO:0000259" key="7">
    <source>
        <dbReference type="Pfam" id="PF13906"/>
    </source>
</evidence>
<dbReference type="Pfam" id="PF13906">
    <property type="entry name" value="AA_permease_C"/>
    <property type="match status" value="1"/>
</dbReference>
<feature type="transmembrane region" description="Helical" evidence="6">
    <location>
        <begin position="514"/>
        <end position="533"/>
    </location>
</feature>
<keyword evidence="4 6" id="KW-0472">Membrane</keyword>
<evidence type="ECO:0000256" key="5">
    <source>
        <dbReference type="SAM" id="MobiDB-lite"/>
    </source>
</evidence>
<keyword evidence="9" id="KW-1185">Reference proteome</keyword>
<feature type="transmembrane region" description="Helical" evidence="6">
    <location>
        <begin position="362"/>
        <end position="383"/>
    </location>
</feature>
<feature type="transmembrane region" description="Helical" evidence="6">
    <location>
        <begin position="93"/>
        <end position="114"/>
    </location>
</feature>
<feature type="transmembrane region" description="Helical" evidence="6">
    <location>
        <begin position="545"/>
        <end position="564"/>
    </location>
</feature>
<dbReference type="PANTHER" id="PTHR43243:SF105">
    <property type="entry name" value="CATIONIC AMINO ACID TRANSPORTER C-TERMINAL DOMAIN-CONTAINING PROTEIN"/>
    <property type="match status" value="1"/>
</dbReference>
<feature type="transmembrane region" description="Helical" evidence="6">
    <location>
        <begin position="314"/>
        <end position="336"/>
    </location>
</feature>
<protein>
    <recommendedName>
        <fullName evidence="7">Cationic amino acid transporter C-terminal domain-containing protein</fullName>
    </recommendedName>
</protein>
<feature type="region of interest" description="Disordered" evidence="5">
    <location>
        <begin position="759"/>
        <end position="788"/>
    </location>
</feature>
<feature type="transmembrane region" description="Helical" evidence="6">
    <location>
        <begin position="389"/>
        <end position="410"/>
    </location>
</feature>
<dbReference type="InterPro" id="IPR002293">
    <property type="entry name" value="AA/rel_permease1"/>
</dbReference>
<dbReference type="InterPro" id="IPR029485">
    <property type="entry name" value="CAT_C"/>
</dbReference>
<sequence>MNKLFEVLTRKKVLDASSLTETQLARVLNTFDLTALGVGSTLGVGVYILAGQVAREVAGPAVVLSFLIAALASVFAGVCYAEFGSRVPRAGSAYIYSYVCIGEFVAFIIGWNLILEYVIGSASVAKGLSLYLDTLINDTLQNTFREIAPINVSFLGSYFDFFSFGISVILAVALGCGLKNSATVNTVFTMLNLFVVVFIVIAGSFKADPENWDLPAPPDSHYGKGGFFPYGVSGIIKGAATCFYGFVGFDCIATTGEEVRNPQKAIPFAIIASLAIIFLAYFGTASIVTLMVPYYLQDVNAPIPHAFEMVGWDIAKWIVAIGGIFGLCASLFGAMFPLPRIIYAMANDGIIFKFLGKVNSRFHTPLIGTLLAGILTGLMSALFDLKHLVDMMSIGTLLAYSIVAACVLVLRYSPDEDEHYNLVPTVSDSETDGNINNDSLLHTTSTDLLASNEKVSFCSLLKQTFNLRMLQLPTKVSHTVVTIQIYIFVILSVCLWLCTIYLENHIKNAEAWAIILISIIGLLMILSIMSIATQPNSQAILNFKVPLVPLIPAISILINIYLMLMLDVHTWIRFAVWMAVGLPMYFISIRYDTPLSIYTVHAKSNGTAQKTQKSNGQANINYVIDETDGKNNKDILEQNEDLAMVVANNLNKSGNVKLKPKAPLPPIVPNNIDTPICSSLDSLSVSGALAALDEVLTKEELAISQSFSYDNPFSRKISVDTVSNVSNIHFEESVIALIHNEDIHHEFEHPLPILEEHTDIESDSSSNNEKEDILKGNNSPIPTPKLSFQDINSNLSESAISNNMQLPPPPPPMDGFLTFKKKLVTPRPSFSRSKSVPVVVFQSSNSQTGLNSSSSSSRKTSTDSGQEDNDVIVSIGSPQYKKVALKLNKFLERHSMGPPVLKLTKPETIDNQEDFHNSLPNVTSLKLVLAEMPKQEQSDVENDDGVVEEEVMKPADIKKKLNELLKFDPRSIVKARKSSVIDNAVKSEEFEKVENNIPKSVGVDEASHKMMHKNLMGNTLKSIKLLKKDSFISNSIESDT</sequence>
<dbReference type="PANTHER" id="PTHR43243">
    <property type="entry name" value="INNER MEMBRANE TRANSPORTER YGJI-RELATED"/>
    <property type="match status" value="1"/>
</dbReference>
<feature type="transmembrane region" description="Helical" evidence="6">
    <location>
        <begin position="161"/>
        <end position="178"/>
    </location>
</feature>
<dbReference type="AlphaFoldDB" id="A0AAN7ZG28"/>
<keyword evidence="3 6" id="KW-1133">Transmembrane helix</keyword>
<dbReference type="FunFam" id="1.20.1740.10:FF:000010">
    <property type="entry name" value="probable cationic amino acid transporter"/>
    <property type="match status" value="1"/>
</dbReference>
<dbReference type="GO" id="GO:0097638">
    <property type="term" value="P:L-arginine import across plasma membrane"/>
    <property type="evidence" value="ECO:0007669"/>
    <property type="project" value="TreeGrafter"/>
</dbReference>
<dbReference type="GO" id="GO:0005886">
    <property type="term" value="C:plasma membrane"/>
    <property type="evidence" value="ECO:0007669"/>
    <property type="project" value="TreeGrafter"/>
</dbReference>
<evidence type="ECO:0000256" key="3">
    <source>
        <dbReference type="ARBA" id="ARBA00022989"/>
    </source>
</evidence>
<evidence type="ECO:0000256" key="6">
    <source>
        <dbReference type="SAM" id="Phobius"/>
    </source>
</evidence>
<dbReference type="Gene3D" id="1.20.1740.10">
    <property type="entry name" value="Amino acid/polyamine transporter I"/>
    <property type="match status" value="1"/>
</dbReference>
<comment type="caution">
    <text evidence="8">The sequence shown here is derived from an EMBL/GenBank/DDBJ whole genome shotgun (WGS) entry which is preliminary data.</text>
</comment>
<feature type="region of interest" description="Disordered" evidence="5">
    <location>
        <begin position="844"/>
        <end position="870"/>
    </location>
</feature>
<gene>
    <name evidence="8" type="ORF">RI129_006290</name>
</gene>
<accession>A0AAN7ZG28</accession>
<dbReference type="EMBL" id="JAVRBK010000004">
    <property type="protein sequence ID" value="KAK5644990.1"/>
    <property type="molecule type" value="Genomic_DNA"/>
</dbReference>
<dbReference type="GO" id="GO:0000064">
    <property type="term" value="F:L-ornithine transmembrane transporter activity"/>
    <property type="evidence" value="ECO:0007669"/>
    <property type="project" value="TreeGrafter"/>
</dbReference>
<feature type="domain" description="Cationic amino acid transporter C-terminal" evidence="7">
    <location>
        <begin position="543"/>
        <end position="587"/>
    </location>
</feature>
<evidence type="ECO:0000313" key="8">
    <source>
        <dbReference type="EMBL" id="KAK5644990.1"/>
    </source>
</evidence>
<comment type="subcellular location">
    <subcellularLocation>
        <location evidence="1">Membrane</location>
        <topology evidence="1">Multi-pass membrane protein</topology>
    </subcellularLocation>
</comment>
<organism evidence="8 9">
    <name type="scientific">Pyrocoelia pectoralis</name>
    <dbReference type="NCBI Taxonomy" id="417401"/>
    <lineage>
        <taxon>Eukaryota</taxon>
        <taxon>Metazoa</taxon>
        <taxon>Ecdysozoa</taxon>
        <taxon>Arthropoda</taxon>
        <taxon>Hexapoda</taxon>
        <taxon>Insecta</taxon>
        <taxon>Pterygota</taxon>
        <taxon>Neoptera</taxon>
        <taxon>Endopterygota</taxon>
        <taxon>Coleoptera</taxon>
        <taxon>Polyphaga</taxon>
        <taxon>Elateriformia</taxon>
        <taxon>Elateroidea</taxon>
        <taxon>Lampyridae</taxon>
        <taxon>Lampyrinae</taxon>
        <taxon>Pyrocoelia</taxon>
    </lineage>
</organism>
<name>A0AAN7ZG28_9COLE</name>
<feature type="transmembrane region" description="Helical" evidence="6">
    <location>
        <begin position="33"/>
        <end position="50"/>
    </location>
</feature>
<evidence type="ECO:0000256" key="1">
    <source>
        <dbReference type="ARBA" id="ARBA00004141"/>
    </source>
</evidence>
<feature type="compositionally biased region" description="Low complexity" evidence="5">
    <location>
        <begin position="844"/>
        <end position="864"/>
    </location>
</feature>
<evidence type="ECO:0000313" key="9">
    <source>
        <dbReference type="Proteomes" id="UP001329430"/>
    </source>
</evidence>
<dbReference type="GO" id="GO:0061459">
    <property type="term" value="F:L-arginine transmembrane transporter activity"/>
    <property type="evidence" value="ECO:0007669"/>
    <property type="project" value="TreeGrafter"/>
</dbReference>
<feature type="transmembrane region" description="Helical" evidence="6">
    <location>
        <begin position="268"/>
        <end position="294"/>
    </location>
</feature>
<dbReference type="GO" id="GO:0015189">
    <property type="term" value="F:L-lysine transmembrane transporter activity"/>
    <property type="evidence" value="ECO:0007669"/>
    <property type="project" value="TreeGrafter"/>
</dbReference>
<feature type="transmembrane region" description="Helical" evidence="6">
    <location>
        <begin position="62"/>
        <end position="81"/>
    </location>
</feature>
<feature type="transmembrane region" description="Helical" evidence="6">
    <location>
        <begin position="476"/>
        <end position="502"/>
    </location>
</feature>